<accession>A0A1C5GAN6</accession>
<dbReference type="EMBL" id="LT607733">
    <property type="protein sequence ID" value="SCG16612.1"/>
    <property type="molecule type" value="Genomic_DNA"/>
</dbReference>
<protein>
    <submittedName>
        <fullName evidence="1">Polyketide cyclase / dehydrase and lipid transport</fullName>
    </submittedName>
</protein>
<dbReference type="SUPFAM" id="SSF55961">
    <property type="entry name" value="Bet v1-like"/>
    <property type="match status" value="1"/>
</dbReference>
<dbReference type="CDD" id="cd07812">
    <property type="entry name" value="SRPBCC"/>
    <property type="match status" value="1"/>
</dbReference>
<organism evidence="1 2">
    <name type="scientific">Micromonospora echinofusca</name>
    <dbReference type="NCBI Taxonomy" id="47858"/>
    <lineage>
        <taxon>Bacteria</taxon>
        <taxon>Bacillati</taxon>
        <taxon>Actinomycetota</taxon>
        <taxon>Actinomycetes</taxon>
        <taxon>Micromonosporales</taxon>
        <taxon>Micromonosporaceae</taxon>
        <taxon>Micromonospora</taxon>
    </lineage>
</organism>
<reference evidence="1 2" key="1">
    <citation type="submission" date="2016-06" db="EMBL/GenBank/DDBJ databases">
        <authorList>
            <person name="Kjaerup R.B."/>
            <person name="Dalgaard T.S."/>
            <person name="Juul-Madsen H.R."/>
        </authorList>
    </citation>
    <scope>NUCLEOTIDE SEQUENCE [LARGE SCALE GENOMIC DNA]</scope>
    <source>
        <strain evidence="1 2">DSM 43913</strain>
    </source>
</reference>
<dbReference type="InterPro" id="IPR023393">
    <property type="entry name" value="START-like_dom_sf"/>
</dbReference>
<dbReference type="InterPro" id="IPR019587">
    <property type="entry name" value="Polyketide_cyclase/dehydratase"/>
</dbReference>
<evidence type="ECO:0000313" key="1">
    <source>
        <dbReference type="EMBL" id="SCG16612.1"/>
    </source>
</evidence>
<name>A0A1C5GAN6_MICEH</name>
<gene>
    <name evidence="1" type="ORF">GA0070610_2884</name>
</gene>
<proteinExistence type="predicted"/>
<dbReference type="Pfam" id="PF10604">
    <property type="entry name" value="Polyketide_cyc2"/>
    <property type="match status" value="1"/>
</dbReference>
<dbReference type="Gene3D" id="3.30.530.20">
    <property type="match status" value="1"/>
</dbReference>
<dbReference type="Proteomes" id="UP000198251">
    <property type="component" value="Chromosome I"/>
</dbReference>
<keyword evidence="2" id="KW-1185">Reference proteome</keyword>
<sequence>MRYVDGPAVECDLHLAADPARVWELVTDIELPARFSSELLRVSWLDGSRGPALGARFEGHNQHPALGEWRTISHVVQFDQPRVFGWVVTDPDNRFGGGPVDLTRPGATWQYRLTPEGDGCRLSHSVRIGPTRTGLSLVIDQAPEHEEEIIERRLDALREAMTGTLEGIRGLAEQPR</sequence>
<evidence type="ECO:0000313" key="2">
    <source>
        <dbReference type="Proteomes" id="UP000198251"/>
    </source>
</evidence>
<dbReference type="AlphaFoldDB" id="A0A1C5GAN6"/>